<dbReference type="RefSeq" id="WP_143150928.1">
    <property type="nucleotide sequence ID" value="NZ_CP139972.1"/>
</dbReference>
<evidence type="ECO:0000313" key="6">
    <source>
        <dbReference type="Proteomes" id="UP001326715"/>
    </source>
</evidence>
<feature type="chain" id="PRO_5011978432" evidence="1">
    <location>
        <begin position="25"/>
        <end position="1444"/>
    </location>
</feature>
<accession>A0A1K1SPB8</accession>
<dbReference type="OrthoDB" id="976756at2"/>
<evidence type="ECO:0000313" key="4">
    <source>
        <dbReference type="EMBL" id="WQG87836.1"/>
    </source>
</evidence>
<evidence type="ECO:0000313" key="3">
    <source>
        <dbReference type="EMBL" id="SFW85903.1"/>
    </source>
</evidence>
<dbReference type="InterPro" id="IPR045619">
    <property type="entry name" value="DUF6443"/>
</dbReference>
<keyword evidence="1" id="KW-0732">Signal</keyword>
<name>A0A1K1SPB8_9BACT</name>
<proteinExistence type="predicted"/>
<reference evidence="4 6" key="2">
    <citation type="submission" date="2023-11" db="EMBL/GenBank/DDBJ databases">
        <title>MicrobeMod: A computational toolkit for identifying prokaryotic methylation and restriction-modification with nanopore sequencing.</title>
        <authorList>
            <person name="Crits-Christoph A."/>
            <person name="Kang S.C."/>
            <person name="Lee H."/>
            <person name="Ostrov N."/>
        </authorList>
    </citation>
    <scope>NUCLEOTIDE SEQUENCE [LARGE SCALE GENOMIC DNA]</scope>
    <source>
        <strain evidence="4 6">ATCC 23090</strain>
    </source>
</reference>
<dbReference type="InterPro" id="IPR022385">
    <property type="entry name" value="Rhs_assc_core"/>
</dbReference>
<dbReference type="Proteomes" id="UP000183788">
    <property type="component" value="Unassembled WGS sequence"/>
</dbReference>
<dbReference type="Proteomes" id="UP001326715">
    <property type="component" value="Chromosome"/>
</dbReference>
<dbReference type="EMBL" id="CP140154">
    <property type="protein sequence ID" value="WQG87836.1"/>
    <property type="molecule type" value="Genomic_DNA"/>
</dbReference>
<reference evidence="3 5" key="1">
    <citation type="submission" date="2016-11" db="EMBL/GenBank/DDBJ databases">
        <authorList>
            <person name="Jaros S."/>
            <person name="Januszkiewicz K."/>
            <person name="Wedrychowicz H."/>
        </authorList>
    </citation>
    <scope>NUCLEOTIDE SEQUENCE [LARGE SCALE GENOMIC DNA]</scope>
    <source>
        <strain evidence="3 5">DSM 784</strain>
    </source>
</reference>
<evidence type="ECO:0000313" key="5">
    <source>
        <dbReference type="Proteomes" id="UP000183788"/>
    </source>
</evidence>
<organism evidence="3 5">
    <name type="scientific">Chitinophaga sancti</name>
    <dbReference type="NCBI Taxonomy" id="1004"/>
    <lineage>
        <taxon>Bacteria</taxon>
        <taxon>Pseudomonadati</taxon>
        <taxon>Bacteroidota</taxon>
        <taxon>Chitinophagia</taxon>
        <taxon>Chitinophagales</taxon>
        <taxon>Chitinophagaceae</taxon>
        <taxon>Chitinophaga</taxon>
    </lineage>
</organism>
<evidence type="ECO:0000259" key="2">
    <source>
        <dbReference type="Pfam" id="PF20041"/>
    </source>
</evidence>
<evidence type="ECO:0000256" key="1">
    <source>
        <dbReference type="SAM" id="SignalP"/>
    </source>
</evidence>
<feature type="domain" description="DUF6443" evidence="2">
    <location>
        <begin position="68"/>
        <end position="200"/>
    </location>
</feature>
<dbReference type="STRING" id="1004.SAMN05661012_05815"/>
<keyword evidence="6" id="KW-1185">Reference proteome</keyword>
<protein>
    <submittedName>
        <fullName evidence="4">DUF6443 domain-containing protein</fullName>
    </submittedName>
    <submittedName>
        <fullName evidence="3">RHS repeat-associated core domain-containing protein</fullName>
    </submittedName>
</protein>
<sequence length="1444" mass="159717">MKRAILNQYTLLSVIMAAASSTYAQNKPSTGQLPAATPVVQPVVPNPSINFIRVLIPKGPSGDTAFIQSQNRTPVEINQSTQYMDGLGRPLQGVVKGVSPQQHDLVTTVVYNEDGKQQYSYLPYAQYDGNMSDGRFKADPFGSQNTFYNNADLNPGFKDDKILYGQQLFEASPLSRVLQTYAPGNSWAKEGGSHPVKNQYMVNLQTDSVRIWNVSTSYPISPGLYAAGELFKNITTDEAGHQVIEFKDKEGRLILKKVQSSDAPDIYNTHANWLCTYYVYDDLGRVSMVIPPLAVGLLNRSNNWTITEGVANSLCYLNQYDSRNRVVVKKIPGSGAVHMVYDTRDRLVFSQDEVQRKKSPNEWMVVYYDAYDRANMTGIYKSGKSRSDLQTDMNAIGAQVNLIPYASPYSADLTISSYDGRSAYIASRSIEFVPGFTTSDNSNFVAYIDNTTGGNIIELQSINPVPNINAADITPLTYIYYDDYGFTGQSAFSNAEAVNLNAGSNPYAEAFPTANSKMTKGLITGSRVRVIGTDKWLTTTNYYDDKARIVQLIADNAVGGKDVLTSQYDFSGKVLSTFHRHSNPKSTVTPQMTILTMNSYDHAGRLLTAVQQLNGDAANQVTIASNTYNELGEIREKRLGILPDGRQLDVMKYTYNVRGWLSGINPAYVNGIGSSDNWFGEEVSYDQGFAEQQFNSNLSGVKWKSRADGTPRAYGLKYDNTGRLTTADFTQQTNGAAEWTQDKVDFSVSGLSYDENGNIQKMIQKGMIGTSSRIIDNMTYSYDPAGSNKLNAVSDNVNTASAKLGDFIDGNKSDVDYTYDANGNLVEDRNKGISKITYNHLNQPTLIEVTGKGTIAYQYDANGQKLNKTVKDNSDPGAPVVRTTDYIGGFIYELDTLKQINFQDGRIRPIVKQGEPVRYTYDYFEKDHLGNVRVVLGTLADSSIYAATMEMNNAEKENALFNNIENTRVVLPAGYPADPTTNPNSAVARLNSQGQKIGPSIVLRVMAGDTIRAAVKAFYKSVGNNTSDATPASMLSALAQAFSNTVITEGPHAGISGNTGIESAFTEAEYNQVMTRDPYNFDPGKPRAYLSYVFFDDMFNLVDDNSGFKQVSGAPDELKSLVTNRMVAKKSGYLYIYVSNESADYVYFDNMIVVHNQGPLLEETHYYPFGLTMEGISRKGLRGPAYINNRNKFNGIEHTTELDMNQYDAYFRTLDPQIGRWWQIDPKPSDWESPYVAMGNNPFRYSDFLGDTLIPTGEGVGDLQAKLDNGTGGYFKSNILDNGAVVFEPTGKEGKMSDEQNAFYSQMNSIFTDKKKVSIEFVKSDPDVVVGSYEQGKIDMDDVDKFAGGKIISPYSMLAHEITEQQGKQKKHLKYDPAHKLGAKAETPITGFERNLKYEIHDLFEDVSGPTGVVVFEYKKNGTATKVVLRIKNGNIVNVIENAK</sequence>
<dbReference type="EMBL" id="FPIZ01000027">
    <property type="protein sequence ID" value="SFW85903.1"/>
    <property type="molecule type" value="Genomic_DNA"/>
</dbReference>
<gene>
    <name evidence="3" type="ORF">SAMN05661012_05815</name>
    <name evidence="4" type="ORF">SR876_23190</name>
</gene>
<dbReference type="Pfam" id="PF20041">
    <property type="entry name" value="DUF6443"/>
    <property type="match status" value="1"/>
</dbReference>
<feature type="signal peptide" evidence="1">
    <location>
        <begin position="1"/>
        <end position="24"/>
    </location>
</feature>
<dbReference type="Gene3D" id="2.180.10.10">
    <property type="entry name" value="RHS repeat-associated core"/>
    <property type="match status" value="2"/>
</dbReference>
<dbReference type="NCBIfam" id="TIGR03696">
    <property type="entry name" value="Rhs_assc_core"/>
    <property type="match status" value="1"/>
</dbReference>